<evidence type="ECO:0000313" key="3">
    <source>
        <dbReference type="Proteomes" id="UP000265703"/>
    </source>
</evidence>
<feature type="region of interest" description="Disordered" evidence="1">
    <location>
        <begin position="103"/>
        <end position="125"/>
    </location>
</feature>
<dbReference type="AlphaFoldDB" id="A0A397SQH0"/>
<organism evidence="2 3">
    <name type="scientific">Glomus cerebriforme</name>
    <dbReference type="NCBI Taxonomy" id="658196"/>
    <lineage>
        <taxon>Eukaryota</taxon>
        <taxon>Fungi</taxon>
        <taxon>Fungi incertae sedis</taxon>
        <taxon>Mucoromycota</taxon>
        <taxon>Glomeromycotina</taxon>
        <taxon>Glomeromycetes</taxon>
        <taxon>Glomerales</taxon>
        <taxon>Glomeraceae</taxon>
        <taxon>Glomus</taxon>
    </lineage>
</organism>
<protein>
    <submittedName>
        <fullName evidence="2">Uncharacterized protein</fullName>
    </submittedName>
</protein>
<dbReference type="OrthoDB" id="2407570at2759"/>
<proteinExistence type="predicted"/>
<dbReference type="EMBL" id="QKYT01000285">
    <property type="protein sequence ID" value="RIA87952.1"/>
    <property type="molecule type" value="Genomic_DNA"/>
</dbReference>
<evidence type="ECO:0000256" key="1">
    <source>
        <dbReference type="SAM" id="MobiDB-lite"/>
    </source>
</evidence>
<comment type="caution">
    <text evidence="2">The sequence shown here is derived from an EMBL/GenBank/DDBJ whole genome shotgun (WGS) entry which is preliminary data.</text>
</comment>
<dbReference type="Proteomes" id="UP000265703">
    <property type="component" value="Unassembled WGS sequence"/>
</dbReference>
<name>A0A397SQH0_9GLOM</name>
<keyword evidence="3" id="KW-1185">Reference proteome</keyword>
<feature type="region of interest" description="Disordered" evidence="1">
    <location>
        <begin position="17"/>
        <end position="37"/>
    </location>
</feature>
<sequence>MEDSIVSKFQQSELNPIIMENAYHNPEESEKEADKGEENKDFAYIFKRLYKCNVLSAETRQKKTKSGYERLLKTVIKKVVLKYNDGNENGDYLKNKNYRSTSFQKSVSADDKELDESDESDESDE</sequence>
<evidence type="ECO:0000313" key="2">
    <source>
        <dbReference type="EMBL" id="RIA87952.1"/>
    </source>
</evidence>
<feature type="compositionally biased region" description="Acidic residues" evidence="1">
    <location>
        <begin position="112"/>
        <end position="125"/>
    </location>
</feature>
<accession>A0A397SQH0</accession>
<gene>
    <name evidence="2" type="ORF">C1645_827061</name>
</gene>
<reference evidence="2 3" key="1">
    <citation type="submission" date="2018-06" db="EMBL/GenBank/DDBJ databases">
        <title>Comparative genomics reveals the genomic features of Rhizophagus irregularis, R. cerebriforme, R. diaphanum and Gigaspora rosea, and their symbiotic lifestyle signature.</title>
        <authorList>
            <person name="Morin E."/>
            <person name="San Clemente H."/>
            <person name="Chen E.C.H."/>
            <person name="De La Providencia I."/>
            <person name="Hainaut M."/>
            <person name="Kuo A."/>
            <person name="Kohler A."/>
            <person name="Murat C."/>
            <person name="Tang N."/>
            <person name="Roy S."/>
            <person name="Loubradou J."/>
            <person name="Henrissat B."/>
            <person name="Grigoriev I.V."/>
            <person name="Corradi N."/>
            <person name="Roux C."/>
            <person name="Martin F.M."/>
        </authorList>
    </citation>
    <scope>NUCLEOTIDE SEQUENCE [LARGE SCALE GENOMIC DNA]</scope>
    <source>
        <strain evidence="2 3">DAOM 227022</strain>
    </source>
</reference>
<feature type="compositionally biased region" description="Basic and acidic residues" evidence="1">
    <location>
        <begin position="25"/>
        <end position="37"/>
    </location>
</feature>